<keyword evidence="6" id="KW-1185">Reference proteome</keyword>
<dbReference type="InterPro" id="IPR021207">
    <property type="entry name" value="Integr_conj_element_PFL4705"/>
</dbReference>
<comment type="caution">
    <text evidence="4">The sequence shown here is derived from an EMBL/GenBank/DDBJ whole genome shotgun (WGS) entry which is preliminary data.</text>
</comment>
<sequence length="355" mass="38082">MNKRLSDEEANTLGITAGDTPHDTLKTLVGALKDTREEARKANERGDRFEQEVLRLQAREAEVDSRIAGEVESRVESRLAAAWDGFNRQIEELKGRVQSGNQQQKEAEAIPVGGASSGFGTESAGQTGNVDNNGIRWVDPDDMVVTDEQGKPVTGNYSGKTKTGFPSPFKAEGESSNTGTALNNNAGTENMTGNTQIQQIKRTPYYTIPENSTLMGSTAMTALLGRVPIQGAVTDPFPFKVLIGRENLIANGIDLPDVEGAIVSGTSTGDWTLSCVRSEVTSITFVFADGRISNGRASGESRAVKRNQASNLTPFCLTVSLSGFNDIPHSDGNPGFLTMSAVDYVDVYLMSHLAR</sequence>
<organism evidence="4 5">
    <name type="scientific">Mannheimia haemolytica</name>
    <name type="common">Pasteurella haemolytica</name>
    <dbReference type="NCBI Taxonomy" id="75985"/>
    <lineage>
        <taxon>Bacteria</taxon>
        <taxon>Pseudomonadati</taxon>
        <taxon>Pseudomonadota</taxon>
        <taxon>Gammaproteobacteria</taxon>
        <taxon>Pasteurellales</taxon>
        <taxon>Pasteurellaceae</taxon>
        <taxon>Mannheimia</taxon>
    </lineage>
</organism>
<dbReference type="Proteomes" id="UP000315164">
    <property type="component" value="Unassembled WGS sequence"/>
</dbReference>
<evidence type="ECO:0000313" key="4">
    <source>
        <dbReference type="EMBL" id="TRB71239.1"/>
    </source>
</evidence>
<feature type="coiled-coil region" evidence="1">
    <location>
        <begin position="25"/>
        <end position="59"/>
    </location>
</feature>
<reference evidence="5 6" key="1">
    <citation type="journal article" date="2019" name="Vet. Microbiol.">
        <title>Genetic characterization of susceptible and multi-drug resistant Mannheimia haemolytica isolated from high-risk stocker calves prior to and after antimicrobial metaphylaxis.</title>
        <authorList>
            <person name="Snyder E.R."/>
            <person name="Alvarez-Narvaez S."/>
            <person name="Credille B.C."/>
        </authorList>
    </citation>
    <scope>NUCLEOTIDE SEQUENCE [LARGE SCALE GENOMIC DNA]</scope>
    <source>
        <strain evidence="4 5">UGA-R5-128-1</strain>
        <strain evidence="3 6">UGA-R7-163-1</strain>
    </source>
</reference>
<evidence type="ECO:0000256" key="1">
    <source>
        <dbReference type="SAM" id="Coils"/>
    </source>
</evidence>
<feature type="region of interest" description="Disordered" evidence="2">
    <location>
        <begin position="96"/>
        <end position="177"/>
    </location>
</feature>
<gene>
    <name evidence="4" type="ORF">FEA53_13645</name>
    <name evidence="3" type="ORF">FEB89_12850</name>
</gene>
<keyword evidence="1" id="KW-0175">Coiled coil</keyword>
<dbReference type="EMBL" id="VAJB01000067">
    <property type="protein sequence ID" value="TRB71239.1"/>
    <property type="molecule type" value="Genomic_DNA"/>
</dbReference>
<feature type="region of interest" description="Disordered" evidence="2">
    <location>
        <begin position="1"/>
        <end position="23"/>
    </location>
</feature>
<evidence type="ECO:0000313" key="3">
    <source>
        <dbReference type="EMBL" id="TRB34618.1"/>
    </source>
</evidence>
<protein>
    <submittedName>
        <fullName evidence="4">TIGR03752 family integrating conjugative element protein</fullName>
    </submittedName>
</protein>
<dbReference type="NCBIfam" id="TIGR03752">
    <property type="entry name" value="conj_TIGR03752"/>
    <property type="match status" value="1"/>
</dbReference>
<proteinExistence type="predicted"/>
<name>A0A547E8P4_MANHA</name>
<evidence type="ECO:0000256" key="2">
    <source>
        <dbReference type="SAM" id="MobiDB-lite"/>
    </source>
</evidence>
<dbReference type="Proteomes" id="UP000318394">
    <property type="component" value="Unassembled WGS sequence"/>
</dbReference>
<dbReference type="AlphaFoldDB" id="A0A547E8P4"/>
<dbReference type="EMBL" id="VAJI01000047">
    <property type="protein sequence ID" value="TRB34618.1"/>
    <property type="molecule type" value="Genomic_DNA"/>
</dbReference>
<evidence type="ECO:0000313" key="5">
    <source>
        <dbReference type="Proteomes" id="UP000315164"/>
    </source>
</evidence>
<evidence type="ECO:0000313" key="6">
    <source>
        <dbReference type="Proteomes" id="UP000318394"/>
    </source>
</evidence>
<accession>A0A547E8P4</accession>
<dbReference type="OrthoDB" id="7061550at2"/>
<feature type="compositionally biased region" description="Polar residues" evidence="2">
    <location>
        <begin position="118"/>
        <end position="132"/>
    </location>
</feature>